<gene>
    <name evidence="4" type="ORF">GYA37_03860</name>
</gene>
<evidence type="ECO:0000256" key="2">
    <source>
        <dbReference type="SAM" id="MobiDB-lite"/>
    </source>
</evidence>
<protein>
    <submittedName>
        <fullName evidence="4">Tetratricopeptide repeat protein</fullName>
    </submittedName>
</protein>
<feature type="repeat" description="TPR" evidence="1">
    <location>
        <begin position="640"/>
        <end position="673"/>
    </location>
</feature>
<dbReference type="InterPro" id="IPR011990">
    <property type="entry name" value="TPR-like_helical_dom_sf"/>
</dbReference>
<dbReference type="Pfam" id="PF13414">
    <property type="entry name" value="TPR_11"/>
    <property type="match status" value="1"/>
</dbReference>
<keyword evidence="3" id="KW-1133">Transmembrane helix</keyword>
<feature type="transmembrane region" description="Helical" evidence="3">
    <location>
        <begin position="175"/>
        <end position="196"/>
    </location>
</feature>
<feature type="transmembrane region" description="Helical" evidence="3">
    <location>
        <begin position="453"/>
        <end position="474"/>
    </location>
</feature>
<dbReference type="SUPFAM" id="SSF48452">
    <property type="entry name" value="TPR-like"/>
    <property type="match status" value="1"/>
</dbReference>
<feature type="transmembrane region" description="Helical" evidence="3">
    <location>
        <begin position="74"/>
        <end position="94"/>
    </location>
</feature>
<feature type="transmembrane region" description="Helical" evidence="3">
    <location>
        <begin position="43"/>
        <end position="62"/>
    </location>
</feature>
<reference evidence="4 5" key="1">
    <citation type="journal article" date="2020" name="Biotechnol. Biofuels">
        <title>New insights from the biogas microbiome by comprehensive genome-resolved metagenomics of nearly 1600 species originating from multiple anaerobic digesters.</title>
        <authorList>
            <person name="Campanaro S."/>
            <person name="Treu L."/>
            <person name="Rodriguez-R L.M."/>
            <person name="Kovalovszki A."/>
            <person name="Ziels R.M."/>
            <person name="Maus I."/>
            <person name="Zhu X."/>
            <person name="Kougias P.G."/>
            <person name="Basile A."/>
            <person name="Luo G."/>
            <person name="Schluter A."/>
            <person name="Konstantinidis K.T."/>
            <person name="Angelidaki I."/>
        </authorList>
    </citation>
    <scope>NUCLEOTIDE SEQUENCE [LARGE SCALE GENOMIC DNA]</scope>
    <source>
        <strain evidence="4">AS27yjCOA_202</strain>
    </source>
</reference>
<evidence type="ECO:0000256" key="3">
    <source>
        <dbReference type="SAM" id="Phobius"/>
    </source>
</evidence>
<dbReference type="Proteomes" id="UP000590542">
    <property type="component" value="Unassembled WGS sequence"/>
</dbReference>
<dbReference type="InterPro" id="IPR051533">
    <property type="entry name" value="WaaL-like"/>
</dbReference>
<feature type="transmembrane region" description="Helical" evidence="3">
    <location>
        <begin position="208"/>
        <end position="240"/>
    </location>
</feature>
<feature type="transmembrane region" description="Helical" evidence="3">
    <location>
        <begin position="404"/>
        <end position="421"/>
    </location>
</feature>
<feature type="transmembrane region" description="Helical" evidence="3">
    <location>
        <begin position="106"/>
        <end position="123"/>
    </location>
</feature>
<dbReference type="AlphaFoldDB" id="A0A7X9E7L3"/>
<dbReference type="PROSITE" id="PS50005">
    <property type="entry name" value="TPR"/>
    <property type="match status" value="2"/>
</dbReference>
<sequence>MKQSSFKTSILDKVSNIIPFLTILLVPIFFLPTTTEFFSFNKLALITLSFLILLITLGLKVVTGKKIEFIKSSLDKPLIALVLVIALSTVFSISKTDSIFGTQGRWLGLLSLLVTIGYFYLSTPSYRNTKLVKNSLYALIFSSTLSSIVSILSYYKIYALGESFFRIQNFSLTGSIKDAVILAALSITTALMFSIYENISFAKIGLSVSIIINFFFIAITGTPLGWVLVLTGIISILLFADKELLTNKKFDLVTPIVFMAIIFGATLLPTTRNVMIDKNYISEVSLPARESWYIATSTIQDYPILATGPSTFHLNYTRYKPLSANNTNIWDKRFDKPYNELFNVLGTIGIVGTAIALIFVSKVLKLVSSSRQIREDTGLVSIASALVTVLLASYLFTYASILNIFLLFFFLSILIGTYATTENQAKHVKPLIIESTNLSSIATDNGSVIASQYTKYVLCVPVFLLVGYLGFVSFKNYAGEYFMRKSLVAILKNDSNGTYNYQRLAIEYNPNRDTYYDSFARTNVSLANALASKQNLTDTDKQTIQTLVSQAIKNSRFATEVVGPLNVSNWETRALIYKNLINVAQNASDWAINSYNTAIQLDPTNPKLRLDLGGVYFAKGDFLSAANQFRQATSLKQDYANAHYNFALALVKLKEYDQAKKEFDIAKLLVPQDSEDRKLIEKEIASLPQSAVAGATTEPKPTVEELTGIQKDSTQEPLKNTGEGTEQKLDTKALPQQNN</sequence>
<feature type="transmembrane region" description="Helical" evidence="3">
    <location>
        <begin position="252"/>
        <end position="270"/>
    </location>
</feature>
<keyword evidence="1" id="KW-0802">TPR repeat</keyword>
<evidence type="ECO:0000256" key="1">
    <source>
        <dbReference type="PROSITE-ProRule" id="PRU00339"/>
    </source>
</evidence>
<keyword evidence="3" id="KW-0472">Membrane</keyword>
<name>A0A7X9E7L3_UNCKA</name>
<organism evidence="4 5">
    <name type="scientific">candidate division WWE3 bacterium</name>
    <dbReference type="NCBI Taxonomy" id="2053526"/>
    <lineage>
        <taxon>Bacteria</taxon>
        <taxon>Katanobacteria</taxon>
    </lineage>
</organism>
<dbReference type="Gene3D" id="1.25.40.10">
    <property type="entry name" value="Tetratricopeptide repeat domain"/>
    <property type="match status" value="1"/>
</dbReference>
<accession>A0A7X9E7L3</accession>
<dbReference type="EMBL" id="JAAZNV010000013">
    <property type="protein sequence ID" value="NMB91950.1"/>
    <property type="molecule type" value="Genomic_DNA"/>
</dbReference>
<feature type="transmembrane region" description="Helical" evidence="3">
    <location>
        <begin position="135"/>
        <end position="155"/>
    </location>
</feature>
<feature type="transmembrane region" description="Helical" evidence="3">
    <location>
        <begin position="341"/>
        <end position="359"/>
    </location>
</feature>
<dbReference type="InterPro" id="IPR019734">
    <property type="entry name" value="TPR_rpt"/>
</dbReference>
<feature type="region of interest" description="Disordered" evidence="2">
    <location>
        <begin position="690"/>
        <end position="739"/>
    </location>
</feature>
<dbReference type="PANTHER" id="PTHR37422:SF23">
    <property type="entry name" value="TEICHURONIC ACID BIOSYNTHESIS PROTEIN TUAE"/>
    <property type="match status" value="1"/>
</dbReference>
<feature type="compositionally biased region" description="Polar residues" evidence="2">
    <location>
        <begin position="710"/>
        <end position="724"/>
    </location>
</feature>
<keyword evidence="3" id="KW-0812">Transmembrane</keyword>
<comment type="caution">
    <text evidence="4">The sequence shown here is derived from an EMBL/GenBank/DDBJ whole genome shotgun (WGS) entry which is preliminary data.</text>
</comment>
<dbReference type="PANTHER" id="PTHR37422">
    <property type="entry name" value="TEICHURONIC ACID BIOSYNTHESIS PROTEIN TUAE"/>
    <property type="match status" value="1"/>
</dbReference>
<feature type="repeat" description="TPR" evidence="1">
    <location>
        <begin position="606"/>
        <end position="639"/>
    </location>
</feature>
<evidence type="ECO:0000313" key="4">
    <source>
        <dbReference type="EMBL" id="NMB91950.1"/>
    </source>
</evidence>
<dbReference type="SMART" id="SM00028">
    <property type="entry name" value="TPR"/>
    <property type="match status" value="3"/>
</dbReference>
<feature type="transmembrane region" description="Helical" evidence="3">
    <location>
        <begin position="14"/>
        <end position="31"/>
    </location>
</feature>
<evidence type="ECO:0000313" key="5">
    <source>
        <dbReference type="Proteomes" id="UP000590542"/>
    </source>
</evidence>
<proteinExistence type="predicted"/>